<evidence type="ECO:0000313" key="2">
    <source>
        <dbReference type="Proteomes" id="UP000287033"/>
    </source>
</evidence>
<reference evidence="1 2" key="1">
    <citation type="journal article" date="2018" name="Nat. Ecol. Evol.">
        <title>Shark genomes provide insights into elasmobranch evolution and the origin of vertebrates.</title>
        <authorList>
            <person name="Hara Y"/>
            <person name="Yamaguchi K"/>
            <person name="Onimaru K"/>
            <person name="Kadota M"/>
            <person name="Koyanagi M"/>
            <person name="Keeley SD"/>
            <person name="Tatsumi K"/>
            <person name="Tanaka K"/>
            <person name="Motone F"/>
            <person name="Kageyama Y"/>
            <person name="Nozu R"/>
            <person name="Adachi N"/>
            <person name="Nishimura O"/>
            <person name="Nakagawa R"/>
            <person name="Tanegashima C"/>
            <person name="Kiyatake I"/>
            <person name="Matsumoto R"/>
            <person name="Murakumo K"/>
            <person name="Nishida K"/>
            <person name="Terakita A"/>
            <person name="Kuratani S"/>
            <person name="Sato K"/>
            <person name="Hyodo S Kuraku.S."/>
        </authorList>
    </citation>
    <scope>NUCLEOTIDE SEQUENCE [LARGE SCALE GENOMIC DNA]</scope>
</reference>
<keyword evidence="2" id="KW-1185">Reference proteome</keyword>
<dbReference type="EMBL" id="BEZZ01254241">
    <property type="protein sequence ID" value="GCC48889.1"/>
    <property type="molecule type" value="Genomic_DNA"/>
</dbReference>
<proteinExistence type="predicted"/>
<evidence type="ECO:0000313" key="1">
    <source>
        <dbReference type="EMBL" id="GCC48889.1"/>
    </source>
</evidence>
<comment type="caution">
    <text evidence="1">The sequence shown here is derived from an EMBL/GenBank/DDBJ whole genome shotgun (WGS) entry which is preliminary data.</text>
</comment>
<accession>A0A401U1X6</accession>
<sequence>MGVADPAEQLQEGVAVAACAVTEVGALAERAGVPGKV</sequence>
<gene>
    <name evidence="1" type="ORF">chiPu_0033094</name>
</gene>
<protein>
    <submittedName>
        <fullName evidence="1">Uncharacterized protein</fullName>
    </submittedName>
</protein>
<dbReference type="Proteomes" id="UP000287033">
    <property type="component" value="Unassembled WGS sequence"/>
</dbReference>
<organism evidence="1 2">
    <name type="scientific">Chiloscyllium punctatum</name>
    <name type="common">Brownbanded bambooshark</name>
    <name type="synonym">Hemiscyllium punctatum</name>
    <dbReference type="NCBI Taxonomy" id="137246"/>
    <lineage>
        <taxon>Eukaryota</taxon>
        <taxon>Metazoa</taxon>
        <taxon>Chordata</taxon>
        <taxon>Craniata</taxon>
        <taxon>Vertebrata</taxon>
        <taxon>Chondrichthyes</taxon>
        <taxon>Elasmobranchii</taxon>
        <taxon>Galeomorphii</taxon>
        <taxon>Galeoidea</taxon>
        <taxon>Orectolobiformes</taxon>
        <taxon>Hemiscylliidae</taxon>
        <taxon>Chiloscyllium</taxon>
    </lineage>
</organism>
<name>A0A401U1X6_CHIPU</name>
<feature type="non-terminal residue" evidence="1">
    <location>
        <position position="37"/>
    </location>
</feature>
<dbReference type="AlphaFoldDB" id="A0A401U1X6"/>